<dbReference type="PANTHER" id="PTHR43284">
    <property type="entry name" value="ASPARAGINE SYNTHETASE (GLUTAMINE-HYDROLYZING)"/>
    <property type="match status" value="1"/>
</dbReference>
<sequence>MTALFAMVAADHHAIMDLFDEASRHATLALNWQNEHCLVGNYCYRGNARTQLLSQFSLPQGNIIANASAPLSNSELSEQFSAQPAAISNAITGPHTVFTWHNPHKLLFASRDPLNQHALYYGKVGGVTVISSEASFIAKLMPKQPSLNTTALSCWLAGQPNPALCLYNEINTLPLGTSLSVSPQGNVTEHTFWDIDPQNKLAPASDGTYRDMFLDLLKQCVSSHIHPSDSLVVSQMSGGMDSTSITALANELLTEPRSCRALSHLYSHSASCDESDNIKAMYQKLGLVDPIQITVDAGAHRDFMSLYPTDYDSPGTVLSPRYHQECEIIQAAGGHRLLTGNGGDEMCWGHASAYTERLFKGEFGVIAEVLKACKQTGMARWLVARSLFVKPMIPQWLLNSAYALKGYTPSDIPAWLTPEAAKLATDASKITNPFNERKQPVGYARYQALKTTSTYNSVRSYQKVGWQYGIDVAHPFFDPRMAEFSFAVPGKQLIRGPYPKWLLRNAMQNHLPESVCWNVKKVTFDNHFGQLVKDNAKPLRELLSDTRLASLGLVDNDVLLKAFDAAVGGNGVSVHVDLLYAILTQRWIQQHH</sequence>
<name>A0A1M5HH70_9ALTE</name>
<organism evidence="6 7">
    <name type="scientific">Marisediminitalea aggregata</name>
    <dbReference type="NCBI Taxonomy" id="634436"/>
    <lineage>
        <taxon>Bacteria</taxon>
        <taxon>Pseudomonadati</taxon>
        <taxon>Pseudomonadota</taxon>
        <taxon>Gammaproteobacteria</taxon>
        <taxon>Alteromonadales</taxon>
        <taxon>Alteromonadaceae</taxon>
        <taxon>Marisediminitalea</taxon>
    </lineage>
</organism>
<dbReference type="PIRSF" id="PIRSF001589">
    <property type="entry name" value="Asn_synthetase_glu-h"/>
    <property type="match status" value="1"/>
</dbReference>
<comment type="catalytic activity">
    <reaction evidence="4">
        <text>L-aspartate + L-glutamine + ATP + H2O = L-asparagine + L-glutamate + AMP + diphosphate + H(+)</text>
        <dbReference type="Rhea" id="RHEA:12228"/>
        <dbReference type="ChEBI" id="CHEBI:15377"/>
        <dbReference type="ChEBI" id="CHEBI:15378"/>
        <dbReference type="ChEBI" id="CHEBI:29985"/>
        <dbReference type="ChEBI" id="CHEBI:29991"/>
        <dbReference type="ChEBI" id="CHEBI:30616"/>
        <dbReference type="ChEBI" id="CHEBI:33019"/>
        <dbReference type="ChEBI" id="CHEBI:58048"/>
        <dbReference type="ChEBI" id="CHEBI:58359"/>
        <dbReference type="ChEBI" id="CHEBI:456215"/>
        <dbReference type="EC" id="6.3.5.4"/>
    </reaction>
</comment>
<dbReference type="InterPro" id="IPR051786">
    <property type="entry name" value="ASN_synthetase/amidase"/>
</dbReference>
<dbReference type="EC" id="6.3.5.4" evidence="3"/>
<protein>
    <recommendedName>
        <fullName evidence="3">asparagine synthase (glutamine-hydrolyzing)</fullName>
        <ecNumber evidence="3">6.3.5.4</ecNumber>
    </recommendedName>
</protein>
<dbReference type="RefSeq" id="WP_073320068.1">
    <property type="nucleotide sequence ID" value="NZ_FQWD01000002.1"/>
</dbReference>
<evidence type="ECO:0000256" key="4">
    <source>
        <dbReference type="ARBA" id="ARBA00048741"/>
    </source>
</evidence>
<dbReference type="AlphaFoldDB" id="A0A1M5HH70"/>
<dbReference type="InterPro" id="IPR001962">
    <property type="entry name" value="Asn_synthase"/>
</dbReference>
<evidence type="ECO:0000313" key="7">
    <source>
        <dbReference type="Proteomes" id="UP000184520"/>
    </source>
</evidence>
<dbReference type="InterPro" id="IPR029055">
    <property type="entry name" value="Ntn_hydrolases_N"/>
</dbReference>
<dbReference type="Gene3D" id="3.40.50.620">
    <property type="entry name" value="HUPs"/>
    <property type="match status" value="2"/>
</dbReference>
<dbReference type="InterPro" id="IPR006426">
    <property type="entry name" value="Asn_synth_AEB"/>
</dbReference>
<comment type="pathway">
    <text evidence="1">Amino-acid biosynthesis; L-asparagine biosynthesis; L-asparagine from L-aspartate (L-Gln route): step 1/1.</text>
</comment>
<reference evidence="7" key="1">
    <citation type="submission" date="2016-11" db="EMBL/GenBank/DDBJ databases">
        <authorList>
            <person name="Varghese N."/>
            <person name="Submissions S."/>
        </authorList>
    </citation>
    <scope>NUCLEOTIDE SEQUENCE [LARGE SCALE GENOMIC DNA]</scope>
    <source>
        <strain evidence="7">CGMCC 1.8995</strain>
    </source>
</reference>
<evidence type="ECO:0000313" key="6">
    <source>
        <dbReference type="EMBL" id="SHG15182.1"/>
    </source>
</evidence>
<dbReference type="GO" id="GO:0006529">
    <property type="term" value="P:asparagine biosynthetic process"/>
    <property type="evidence" value="ECO:0007669"/>
    <property type="project" value="InterPro"/>
</dbReference>
<dbReference type="STRING" id="634436.SAMN05216361_1467"/>
<dbReference type="EMBL" id="FQWD01000002">
    <property type="protein sequence ID" value="SHG15182.1"/>
    <property type="molecule type" value="Genomic_DNA"/>
</dbReference>
<dbReference type="SUPFAM" id="SSF52402">
    <property type="entry name" value="Adenine nucleotide alpha hydrolases-like"/>
    <property type="match status" value="1"/>
</dbReference>
<dbReference type="OrthoDB" id="9763290at2"/>
<dbReference type="InterPro" id="IPR014729">
    <property type="entry name" value="Rossmann-like_a/b/a_fold"/>
</dbReference>
<dbReference type="SUPFAM" id="SSF56235">
    <property type="entry name" value="N-terminal nucleophile aminohydrolases (Ntn hydrolases)"/>
    <property type="match status" value="1"/>
</dbReference>
<accession>A0A1M5HH70</accession>
<evidence type="ECO:0000256" key="2">
    <source>
        <dbReference type="ARBA" id="ARBA00005752"/>
    </source>
</evidence>
<dbReference type="Gene3D" id="3.60.20.10">
    <property type="entry name" value="Glutamine Phosphoribosylpyrophosphate, subunit 1, domain 1"/>
    <property type="match status" value="1"/>
</dbReference>
<evidence type="ECO:0000256" key="1">
    <source>
        <dbReference type="ARBA" id="ARBA00005187"/>
    </source>
</evidence>
<dbReference type="Proteomes" id="UP000184520">
    <property type="component" value="Unassembled WGS sequence"/>
</dbReference>
<dbReference type="GO" id="GO:0004066">
    <property type="term" value="F:asparagine synthase (glutamine-hydrolyzing) activity"/>
    <property type="evidence" value="ECO:0007669"/>
    <property type="project" value="UniProtKB-EC"/>
</dbReference>
<evidence type="ECO:0000259" key="5">
    <source>
        <dbReference type="Pfam" id="PF00733"/>
    </source>
</evidence>
<proteinExistence type="inferred from homology"/>
<comment type="similarity">
    <text evidence="2">Belongs to the asparagine synthetase family.</text>
</comment>
<gene>
    <name evidence="6" type="ORF">SAMN05216361_1467</name>
</gene>
<feature type="domain" description="Asparagine synthetase" evidence="5">
    <location>
        <begin position="214"/>
        <end position="568"/>
    </location>
</feature>
<evidence type="ECO:0000256" key="3">
    <source>
        <dbReference type="ARBA" id="ARBA00012737"/>
    </source>
</evidence>
<dbReference type="PANTHER" id="PTHR43284:SF1">
    <property type="entry name" value="ASPARAGINE SYNTHETASE"/>
    <property type="match status" value="1"/>
</dbReference>
<keyword evidence="7" id="KW-1185">Reference proteome</keyword>
<dbReference type="Pfam" id="PF00733">
    <property type="entry name" value="Asn_synthase"/>
    <property type="match status" value="1"/>
</dbReference>